<dbReference type="Proteomes" id="UP000018458">
    <property type="component" value="Unassembled WGS sequence"/>
</dbReference>
<dbReference type="EMBL" id="AEVO01000007">
    <property type="protein sequence ID" value="EFY08013.1"/>
    <property type="molecule type" value="Genomic_DNA"/>
</dbReference>
<evidence type="ECO:0000256" key="1">
    <source>
        <dbReference type="SAM" id="Phobius"/>
    </source>
</evidence>
<protein>
    <recommendedName>
        <fullName evidence="2">DUF218 domain-containing protein</fullName>
    </recommendedName>
</protein>
<comment type="caution">
    <text evidence="3">The sequence shown here is derived from an EMBL/GenBank/DDBJ whole genome shotgun (WGS) entry which is preliminary data.</text>
</comment>
<dbReference type="PANTHER" id="PTHR30336">
    <property type="entry name" value="INNER MEMBRANE PROTEIN, PROBABLE PERMEASE"/>
    <property type="match status" value="1"/>
</dbReference>
<proteinExistence type="predicted"/>
<keyword evidence="4" id="KW-1185">Reference proteome</keyword>
<dbReference type="CDD" id="cd06259">
    <property type="entry name" value="YdcF-like"/>
    <property type="match status" value="1"/>
</dbReference>
<dbReference type="eggNOG" id="COG2949">
    <property type="taxonomic scope" value="Bacteria"/>
</dbReference>
<accession>E8LHJ4</accession>
<keyword evidence="1" id="KW-0472">Membrane</keyword>
<reference evidence="3 4" key="1">
    <citation type="submission" date="2011-01" db="EMBL/GenBank/DDBJ databases">
        <authorList>
            <person name="Weinstock G."/>
            <person name="Sodergren E."/>
            <person name="Clifton S."/>
            <person name="Fulton L."/>
            <person name="Fulton B."/>
            <person name="Courtney L."/>
            <person name="Fronick C."/>
            <person name="Harrison M."/>
            <person name="Strong C."/>
            <person name="Farmer C."/>
            <person name="Delahaunty K."/>
            <person name="Markovic C."/>
            <person name="Hall O."/>
            <person name="Minx P."/>
            <person name="Tomlinson C."/>
            <person name="Mitreva M."/>
            <person name="Hou S."/>
            <person name="Chen J."/>
            <person name="Wollam A."/>
            <person name="Pepin K.H."/>
            <person name="Johnson M."/>
            <person name="Bhonagiri V."/>
            <person name="Zhang X."/>
            <person name="Suruliraj S."/>
            <person name="Warren W."/>
            <person name="Chinwalla A."/>
            <person name="Mardis E.R."/>
            <person name="Wilson R.K."/>
        </authorList>
    </citation>
    <scope>NUCLEOTIDE SEQUENCE [LARGE SCALE GENOMIC DNA]</scope>
    <source>
        <strain evidence="4">DSM 22608 / JCM 16073 / KCTC 15190 / YIT 12066</strain>
    </source>
</reference>
<dbReference type="InterPro" id="IPR003848">
    <property type="entry name" value="DUF218"/>
</dbReference>
<evidence type="ECO:0000313" key="3">
    <source>
        <dbReference type="EMBL" id="EFY08013.1"/>
    </source>
</evidence>
<organism evidence="3 4">
    <name type="scientific">Succinatimonas hippei (strain DSM 22608 / JCM 16073 / KCTC 15190 / YIT 12066)</name>
    <dbReference type="NCBI Taxonomy" id="762983"/>
    <lineage>
        <taxon>Bacteria</taxon>
        <taxon>Pseudomonadati</taxon>
        <taxon>Pseudomonadota</taxon>
        <taxon>Gammaproteobacteria</taxon>
        <taxon>Aeromonadales</taxon>
        <taxon>Succinivibrionaceae</taxon>
        <taxon>Succinatimonas</taxon>
    </lineage>
</organism>
<dbReference type="STRING" id="762983.HMPREF9444_00167"/>
<dbReference type="Pfam" id="PF02698">
    <property type="entry name" value="DUF218"/>
    <property type="match status" value="1"/>
</dbReference>
<sequence length="247" mass="27932">MYRSSQTDFQYEFGRFIKILAYLASIAILVFAMFLLLGILRISSFAFNTYDSYDDVPYNKVGLLLGTSSNVAPGQPNEYFTNRIMAAANLYRHKKIDYILVSGDNRHASYNEPRQMMQALLKAGVPQDRIVADYAGFRTNDSVIRAHKVFMLNKVTIISQEFHNERALFIANHLGIDAIGFNASDPYSEGSNFKVKLREFFARIKCVIDMYILHTKPTFLGDPIEIGSTEKPINDGATTPDTKKAEL</sequence>
<keyword evidence="1" id="KW-1133">Transmembrane helix</keyword>
<evidence type="ECO:0000313" key="4">
    <source>
        <dbReference type="Proteomes" id="UP000018458"/>
    </source>
</evidence>
<feature type="transmembrane region" description="Helical" evidence="1">
    <location>
        <begin position="20"/>
        <end position="40"/>
    </location>
</feature>
<dbReference type="PANTHER" id="PTHR30336:SF20">
    <property type="entry name" value="DUF218 DOMAIN-CONTAINING PROTEIN"/>
    <property type="match status" value="1"/>
</dbReference>
<dbReference type="RefSeq" id="WP_009142394.1">
    <property type="nucleotide sequence ID" value="NZ_GL830945.1"/>
</dbReference>
<dbReference type="AlphaFoldDB" id="E8LHJ4"/>
<dbReference type="OrthoDB" id="9782395at2"/>
<dbReference type="HOGENOM" id="CLU_051474_0_2_6"/>
<dbReference type="GO" id="GO:0005886">
    <property type="term" value="C:plasma membrane"/>
    <property type="evidence" value="ECO:0007669"/>
    <property type="project" value="TreeGrafter"/>
</dbReference>
<feature type="domain" description="DUF218" evidence="2">
    <location>
        <begin position="71"/>
        <end position="183"/>
    </location>
</feature>
<name>E8LHJ4_SUCHY</name>
<keyword evidence="1" id="KW-0812">Transmembrane</keyword>
<evidence type="ECO:0000259" key="2">
    <source>
        <dbReference type="Pfam" id="PF02698"/>
    </source>
</evidence>
<gene>
    <name evidence="3" type="ORF">HMPREF9444_00167</name>
</gene>
<dbReference type="InterPro" id="IPR051599">
    <property type="entry name" value="Cell_Envelope_Assoc"/>
</dbReference>